<feature type="transmembrane region" description="Helical" evidence="2">
    <location>
        <begin position="117"/>
        <end position="143"/>
    </location>
</feature>
<accession>A0A9P8CD35</accession>
<keyword evidence="3" id="KW-0732">Signal</keyword>
<feature type="signal peptide" evidence="3">
    <location>
        <begin position="1"/>
        <end position="22"/>
    </location>
</feature>
<dbReference type="Proteomes" id="UP000887226">
    <property type="component" value="Unassembled WGS sequence"/>
</dbReference>
<gene>
    <name evidence="4" type="ORF">BJ878DRAFT_545790</name>
</gene>
<evidence type="ECO:0000256" key="3">
    <source>
        <dbReference type="SAM" id="SignalP"/>
    </source>
</evidence>
<keyword evidence="2" id="KW-0812">Transmembrane</keyword>
<feature type="compositionally biased region" description="Polar residues" evidence="1">
    <location>
        <begin position="225"/>
        <end position="238"/>
    </location>
</feature>
<feature type="chain" id="PRO_5040194201" evidence="3">
    <location>
        <begin position="23"/>
        <end position="402"/>
    </location>
</feature>
<feature type="transmembrane region" description="Helical" evidence="2">
    <location>
        <begin position="86"/>
        <end position="105"/>
    </location>
</feature>
<feature type="transmembrane region" description="Helical" evidence="2">
    <location>
        <begin position="329"/>
        <end position="347"/>
    </location>
</feature>
<keyword evidence="2" id="KW-0472">Membrane</keyword>
<dbReference type="AlphaFoldDB" id="A0A9P8CD35"/>
<evidence type="ECO:0000313" key="5">
    <source>
        <dbReference type="Proteomes" id="UP000887226"/>
    </source>
</evidence>
<feature type="transmembrane region" description="Helical" evidence="2">
    <location>
        <begin position="170"/>
        <end position="192"/>
    </location>
</feature>
<evidence type="ECO:0000313" key="4">
    <source>
        <dbReference type="EMBL" id="KAG9240886.1"/>
    </source>
</evidence>
<evidence type="ECO:0000256" key="1">
    <source>
        <dbReference type="SAM" id="MobiDB-lite"/>
    </source>
</evidence>
<protein>
    <submittedName>
        <fullName evidence="4">Uncharacterized protein</fullName>
    </submittedName>
</protein>
<keyword evidence="2" id="KW-1133">Transmembrane helix</keyword>
<comment type="caution">
    <text evidence="4">The sequence shown here is derived from an EMBL/GenBank/DDBJ whole genome shotgun (WGS) entry which is preliminary data.</text>
</comment>
<reference evidence="4" key="1">
    <citation type="journal article" date="2021" name="IMA Fungus">
        <title>Genomic characterization of three marine fungi, including Emericellopsis atlantica sp. nov. with signatures of a generalist lifestyle and marine biomass degradation.</title>
        <authorList>
            <person name="Hagestad O.C."/>
            <person name="Hou L."/>
            <person name="Andersen J.H."/>
            <person name="Hansen E.H."/>
            <person name="Altermark B."/>
            <person name="Li C."/>
            <person name="Kuhnert E."/>
            <person name="Cox R.J."/>
            <person name="Crous P.W."/>
            <person name="Spatafora J.W."/>
            <person name="Lail K."/>
            <person name="Amirebrahimi M."/>
            <person name="Lipzen A."/>
            <person name="Pangilinan J."/>
            <person name="Andreopoulos W."/>
            <person name="Hayes R.D."/>
            <person name="Ng V."/>
            <person name="Grigoriev I.V."/>
            <person name="Jackson S.A."/>
            <person name="Sutton T.D.S."/>
            <person name="Dobson A.D.W."/>
            <person name="Rama T."/>
        </authorList>
    </citation>
    <scope>NUCLEOTIDE SEQUENCE</scope>
    <source>
        <strain evidence="4">TRa3180A</strain>
    </source>
</reference>
<dbReference type="EMBL" id="MU254318">
    <property type="protein sequence ID" value="KAG9240886.1"/>
    <property type="molecule type" value="Genomic_DNA"/>
</dbReference>
<evidence type="ECO:0000256" key="2">
    <source>
        <dbReference type="SAM" id="Phobius"/>
    </source>
</evidence>
<organism evidence="4 5">
    <name type="scientific">Calycina marina</name>
    <dbReference type="NCBI Taxonomy" id="1763456"/>
    <lineage>
        <taxon>Eukaryota</taxon>
        <taxon>Fungi</taxon>
        <taxon>Dikarya</taxon>
        <taxon>Ascomycota</taxon>
        <taxon>Pezizomycotina</taxon>
        <taxon>Leotiomycetes</taxon>
        <taxon>Helotiales</taxon>
        <taxon>Pezizellaceae</taxon>
        <taxon>Calycina</taxon>
    </lineage>
</organism>
<feature type="transmembrane region" description="Helical" evidence="2">
    <location>
        <begin position="368"/>
        <end position="386"/>
    </location>
</feature>
<sequence>MVTLRTAVLVVLPVLLILGAHCTYGIGAKNGHFKEIFELVSADDALFPGSNSPLLRRYTGFERIDHQLQVLVTFFSPVVDAENRDLMLFCIFGAGQFGGAWTLMMMESFRLGNTGRLVSYIGIVGVLVQNIAFTVAVPLYLFLHLLTSPTANLYRYNTHLLLVQALDLKILPLTIFLGYVVPSTLIALPIFSSAVHQQLIAFWQLFPVWAVVIHSIIRFPMANSATGDSRTLSRSQAQYDRDSSELRGPPYLERAGTLYQFVLAICHATHLPILAITLLPSTSFAGGSPTVTHLLQSDFVNVFIPYRMGVIHKVSGLAEGALAFLQWDIYIGSAALLLWALVVYQNATRESMKPFSIKARWLKLAWEIPVYFIASGPVGALTVVLWERDLAVRFDQEKKIRD</sequence>
<name>A0A9P8CD35_9HELO</name>
<keyword evidence="5" id="KW-1185">Reference proteome</keyword>
<feature type="region of interest" description="Disordered" evidence="1">
    <location>
        <begin position="225"/>
        <end position="246"/>
    </location>
</feature>
<feature type="transmembrane region" description="Helical" evidence="2">
    <location>
        <begin position="199"/>
        <end position="217"/>
    </location>
</feature>
<proteinExistence type="predicted"/>
<dbReference type="OrthoDB" id="1669814at2759"/>